<evidence type="ECO:0000256" key="8">
    <source>
        <dbReference type="ARBA" id="ARBA00022842"/>
    </source>
</evidence>
<dbReference type="PANTHER" id="PTHR33571">
    <property type="entry name" value="SSL8005 PROTEIN"/>
    <property type="match status" value="1"/>
</dbReference>
<organism evidence="11 12">
    <name type="scientific">Phreatobacter cathodiphilus</name>
    <dbReference type="NCBI Taxonomy" id="1868589"/>
    <lineage>
        <taxon>Bacteria</taxon>
        <taxon>Pseudomonadati</taxon>
        <taxon>Pseudomonadota</taxon>
        <taxon>Alphaproteobacteria</taxon>
        <taxon>Hyphomicrobiales</taxon>
        <taxon>Phreatobacteraceae</taxon>
        <taxon>Phreatobacter</taxon>
    </lineage>
</organism>
<evidence type="ECO:0000259" key="10">
    <source>
        <dbReference type="Pfam" id="PF01909"/>
    </source>
</evidence>
<evidence type="ECO:0000256" key="4">
    <source>
        <dbReference type="ARBA" id="ARBA00022695"/>
    </source>
</evidence>
<evidence type="ECO:0000256" key="1">
    <source>
        <dbReference type="ARBA" id="ARBA00001946"/>
    </source>
</evidence>
<proteinExistence type="inferred from homology"/>
<evidence type="ECO:0000256" key="9">
    <source>
        <dbReference type="ARBA" id="ARBA00038276"/>
    </source>
</evidence>
<dbReference type="InterPro" id="IPR052038">
    <property type="entry name" value="Type-VII_TA_antitoxin"/>
</dbReference>
<dbReference type="EMBL" id="CP027668">
    <property type="protein sequence ID" value="AVO44760.1"/>
    <property type="molecule type" value="Genomic_DNA"/>
</dbReference>
<dbReference type="Proteomes" id="UP000237889">
    <property type="component" value="Chromosome"/>
</dbReference>
<dbReference type="Gene3D" id="3.30.460.10">
    <property type="entry name" value="Beta Polymerase, domain 2"/>
    <property type="match status" value="1"/>
</dbReference>
<sequence length="98" mass="10856">MTREEVIARLKSAESDLRALGIGELYLFGSYARGEATEDSDVDVMVAFAPDSGNRFRTFMTSIDVIQDAVGRPVDVGTAEGFHRLVRAEIDRDSIRVF</sequence>
<evidence type="ECO:0000256" key="6">
    <source>
        <dbReference type="ARBA" id="ARBA00022741"/>
    </source>
</evidence>
<keyword evidence="8" id="KW-0460">Magnesium</keyword>
<accession>A0A2S0N9C2</accession>
<keyword evidence="4" id="KW-0548">Nucleotidyltransferase</keyword>
<gene>
    <name evidence="11" type="ORF">C6569_06635</name>
</gene>
<comment type="cofactor">
    <cofactor evidence="1">
        <name>Mg(2+)</name>
        <dbReference type="ChEBI" id="CHEBI:18420"/>
    </cofactor>
</comment>
<name>A0A2S0N9C2_9HYPH</name>
<keyword evidence="5" id="KW-0479">Metal-binding</keyword>
<protein>
    <submittedName>
        <fullName evidence="11">DNA processing protein DprA</fullName>
    </submittedName>
</protein>
<dbReference type="GO" id="GO:0016779">
    <property type="term" value="F:nucleotidyltransferase activity"/>
    <property type="evidence" value="ECO:0007669"/>
    <property type="project" value="UniProtKB-KW"/>
</dbReference>
<evidence type="ECO:0000256" key="3">
    <source>
        <dbReference type="ARBA" id="ARBA00022679"/>
    </source>
</evidence>
<dbReference type="InterPro" id="IPR043519">
    <property type="entry name" value="NT_sf"/>
</dbReference>
<keyword evidence="3" id="KW-0808">Transferase</keyword>
<reference evidence="11 12" key="1">
    <citation type="submission" date="2018-03" db="EMBL/GenBank/DDBJ databases">
        <title>Genome sequencing of Phreatobacter sp.</title>
        <authorList>
            <person name="Kim S.-J."/>
            <person name="Heo J."/>
            <person name="Kwon S.-W."/>
        </authorList>
    </citation>
    <scope>NUCLEOTIDE SEQUENCE [LARGE SCALE GENOMIC DNA]</scope>
    <source>
        <strain evidence="11 12">S-12</strain>
    </source>
</reference>
<keyword evidence="7" id="KW-0067">ATP-binding</keyword>
<dbReference type="PANTHER" id="PTHR33571:SF12">
    <property type="entry name" value="BSL3053 PROTEIN"/>
    <property type="match status" value="1"/>
</dbReference>
<dbReference type="OrthoDB" id="559450at2"/>
<dbReference type="InterPro" id="IPR002934">
    <property type="entry name" value="Polymerase_NTP_transf_dom"/>
</dbReference>
<evidence type="ECO:0000313" key="12">
    <source>
        <dbReference type="Proteomes" id="UP000237889"/>
    </source>
</evidence>
<dbReference type="KEGG" id="phr:C6569_06635"/>
<evidence type="ECO:0000256" key="5">
    <source>
        <dbReference type="ARBA" id="ARBA00022723"/>
    </source>
</evidence>
<keyword evidence="6" id="KW-0547">Nucleotide-binding</keyword>
<dbReference type="RefSeq" id="WP_106748101.1">
    <property type="nucleotide sequence ID" value="NZ_CP027668.1"/>
</dbReference>
<feature type="domain" description="Polymerase nucleotidyl transferase" evidence="10">
    <location>
        <begin position="16"/>
        <end position="90"/>
    </location>
</feature>
<dbReference type="SUPFAM" id="SSF81301">
    <property type="entry name" value="Nucleotidyltransferase"/>
    <property type="match status" value="1"/>
</dbReference>
<dbReference type="GO" id="GO:0005524">
    <property type="term" value="F:ATP binding"/>
    <property type="evidence" value="ECO:0007669"/>
    <property type="project" value="UniProtKB-KW"/>
</dbReference>
<evidence type="ECO:0000313" key="11">
    <source>
        <dbReference type="EMBL" id="AVO44760.1"/>
    </source>
</evidence>
<dbReference type="GO" id="GO:0046872">
    <property type="term" value="F:metal ion binding"/>
    <property type="evidence" value="ECO:0007669"/>
    <property type="project" value="UniProtKB-KW"/>
</dbReference>
<keyword evidence="12" id="KW-1185">Reference proteome</keyword>
<evidence type="ECO:0000256" key="2">
    <source>
        <dbReference type="ARBA" id="ARBA00022649"/>
    </source>
</evidence>
<comment type="similarity">
    <text evidence="9">Belongs to the MntA antitoxin family.</text>
</comment>
<dbReference type="Pfam" id="PF01909">
    <property type="entry name" value="NTP_transf_2"/>
    <property type="match status" value="1"/>
</dbReference>
<evidence type="ECO:0000256" key="7">
    <source>
        <dbReference type="ARBA" id="ARBA00022840"/>
    </source>
</evidence>
<dbReference type="AlphaFoldDB" id="A0A2S0N9C2"/>
<dbReference type="CDD" id="cd05403">
    <property type="entry name" value="NT_KNTase_like"/>
    <property type="match status" value="1"/>
</dbReference>
<keyword evidence="2" id="KW-1277">Toxin-antitoxin system</keyword>